<sequence>MGEAHSNRPSTLKLSLLGNSVPIPPRDEHPSFQTPRTARNYEEHLYRETKRQQQQALADRRQLKQQEANSRAMLYARYKPAIDMSIEGIMANEDLPPPRKAKLIQIEKNRLHRKVSLELERLSSSIATQWQLNVFHLVGG</sequence>
<evidence type="ECO:0000313" key="2">
    <source>
        <dbReference type="EMBL" id="KAK3269328.1"/>
    </source>
</evidence>
<feature type="region of interest" description="Disordered" evidence="1">
    <location>
        <begin position="1"/>
        <end position="65"/>
    </location>
</feature>
<evidence type="ECO:0000256" key="1">
    <source>
        <dbReference type="SAM" id="MobiDB-lite"/>
    </source>
</evidence>
<keyword evidence="3" id="KW-1185">Reference proteome</keyword>
<reference evidence="2 3" key="1">
    <citation type="journal article" date="2015" name="Genome Biol. Evol.">
        <title>Comparative Genomics of a Bacterivorous Green Alga Reveals Evolutionary Causalities and Consequences of Phago-Mixotrophic Mode of Nutrition.</title>
        <authorList>
            <person name="Burns J.A."/>
            <person name="Paasch A."/>
            <person name="Narechania A."/>
            <person name="Kim E."/>
        </authorList>
    </citation>
    <scope>NUCLEOTIDE SEQUENCE [LARGE SCALE GENOMIC DNA]</scope>
    <source>
        <strain evidence="2 3">PLY_AMNH</strain>
    </source>
</reference>
<name>A0AAE0L270_9CHLO</name>
<dbReference type="EMBL" id="LGRX02011055">
    <property type="protein sequence ID" value="KAK3269328.1"/>
    <property type="molecule type" value="Genomic_DNA"/>
</dbReference>
<dbReference type="AlphaFoldDB" id="A0AAE0L270"/>
<accession>A0AAE0L270</accession>
<organism evidence="2 3">
    <name type="scientific">Cymbomonas tetramitiformis</name>
    <dbReference type="NCBI Taxonomy" id="36881"/>
    <lineage>
        <taxon>Eukaryota</taxon>
        <taxon>Viridiplantae</taxon>
        <taxon>Chlorophyta</taxon>
        <taxon>Pyramimonadophyceae</taxon>
        <taxon>Pyramimonadales</taxon>
        <taxon>Pyramimonadaceae</taxon>
        <taxon>Cymbomonas</taxon>
    </lineage>
</organism>
<gene>
    <name evidence="2" type="ORF">CYMTET_22229</name>
</gene>
<feature type="compositionally biased region" description="Basic and acidic residues" evidence="1">
    <location>
        <begin position="39"/>
        <end position="51"/>
    </location>
</feature>
<comment type="caution">
    <text evidence="2">The sequence shown here is derived from an EMBL/GenBank/DDBJ whole genome shotgun (WGS) entry which is preliminary data.</text>
</comment>
<protein>
    <submittedName>
        <fullName evidence="2">Uncharacterized protein</fullName>
    </submittedName>
</protein>
<evidence type="ECO:0000313" key="3">
    <source>
        <dbReference type="Proteomes" id="UP001190700"/>
    </source>
</evidence>
<dbReference type="Proteomes" id="UP001190700">
    <property type="component" value="Unassembled WGS sequence"/>
</dbReference>
<proteinExistence type="predicted"/>